<comment type="caution">
    <text evidence="2">The sequence shown here is derived from an EMBL/GenBank/DDBJ whole genome shotgun (WGS) entry which is preliminary data.</text>
</comment>
<feature type="domain" description="NYN" evidence="1">
    <location>
        <begin position="4"/>
        <end position="106"/>
    </location>
</feature>
<dbReference type="Proteomes" id="UP000231569">
    <property type="component" value="Unassembled WGS sequence"/>
</dbReference>
<sequence length="119" mass="13828">MKENQGQQNFFDMLADRGFTLRTKPVKYIKSRKGMILKGNLDVELTLDMSQLTNKYDCAILLSGDSDFEALVRFVRSKGKQVIVISSRWHIAKELIQAAHVYIPLEKLRKDWERKKGKL</sequence>
<reference evidence="3" key="1">
    <citation type="submission" date="2017-09" db="EMBL/GenBank/DDBJ databases">
        <title>Depth-based differentiation of microbial function through sediment-hosted aquifers and enrichment of novel symbionts in the deep terrestrial subsurface.</title>
        <authorList>
            <person name="Probst A.J."/>
            <person name="Ladd B."/>
            <person name="Jarett J.K."/>
            <person name="Geller-Mcgrath D.E."/>
            <person name="Sieber C.M.K."/>
            <person name="Emerson J.B."/>
            <person name="Anantharaman K."/>
            <person name="Thomas B.C."/>
            <person name="Malmstrom R."/>
            <person name="Stieglmeier M."/>
            <person name="Klingl A."/>
            <person name="Woyke T."/>
            <person name="Ryan C.M."/>
            <person name="Banfield J.F."/>
        </authorList>
    </citation>
    <scope>NUCLEOTIDE SEQUENCE [LARGE SCALE GENOMIC DNA]</scope>
</reference>
<dbReference type="Gene3D" id="3.40.50.1010">
    <property type="entry name" value="5'-nuclease"/>
    <property type="match status" value="1"/>
</dbReference>
<dbReference type="InterPro" id="IPR047140">
    <property type="entry name" value="LabA"/>
</dbReference>
<evidence type="ECO:0000313" key="2">
    <source>
        <dbReference type="EMBL" id="PJE63519.1"/>
    </source>
</evidence>
<dbReference type="CDD" id="cd10911">
    <property type="entry name" value="PIN_LabA"/>
    <property type="match status" value="1"/>
</dbReference>
<dbReference type="GO" id="GO:0004540">
    <property type="term" value="F:RNA nuclease activity"/>
    <property type="evidence" value="ECO:0007669"/>
    <property type="project" value="InterPro"/>
</dbReference>
<protein>
    <submittedName>
        <fullName evidence="2">NYN domain-containing protein</fullName>
    </submittedName>
</protein>
<evidence type="ECO:0000313" key="3">
    <source>
        <dbReference type="Proteomes" id="UP000231569"/>
    </source>
</evidence>
<dbReference type="AlphaFoldDB" id="A0A2M8KUD8"/>
<proteinExistence type="predicted"/>
<dbReference type="InterPro" id="IPR021139">
    <property type="entry name" value="NYN"/>
</dbReference>
<gene>
    <name evidence="2" type="ORF">COU89_02825</name>
</gene>
<dbReference type="PANTHER" id="PTHR35458">
    <property type="entry name" value="SLR0755 PROTEIN"/>
    <property type="match status" value="1"/>
</dbReference>
<dbReference type="EMBL" id="PFEE01000061">
    <property type="protein sequence ID" value="PJE63519.1"/>
    <property type="molecule type" value="Genomic_DNA"/>
</dbReference>
<accession>A0A2M8KUD8</accession>
<dbReference type="Pfam" id="PF01936">
    <property type="entry name" value="NYN"/>
    <property type="match status" value="1"/>
</dbReference>
<name>A0A2M8KUD8_9BACT</name>
<dbReference type="PANTHER" id="PTHR35458:SF2">
    <property type="entry name" value="SLR0755 PROTEIN"/>
    <property type="match status" value="1"/>
</dbReference>
<organism evidence="2 3">
    <name type="scientific">Candidatus Roizmanbacteria bacterium CG10_big_fil_rev_8_21_14_0_10_45_7</name>
    <dbReference type="NCBI Taxonomy" id="1974854"/>
    <lineage>
        <taxon>Bacteria</taxon>
        <taxon>Candidatus Roizmaniibacteriota</taxon>
    </lineage>
</organism>
<evidence type="ECO:0000259" key="1">
    <source>
        <dbReference type="Pfam" id="PF01936"/>
    </source>
</evidence>